<keyword evidence="3" id="KW-0902">Two-component regulatory system</keyword>
<dbReference type="Gene3D" id="3.40.50.2300">
    <property type="match status" value="1"/>
</dbReference>
<proteinExistence type="predicted"/>
<feature type="domain" description="Response regulatory" evidence="9">
    <location>
        <begin position="4"/>
        <end position="119"/>
    </location>
</feature>
<accession>A0ABV7A1F8</accession>
<protein>
    <submittedName>
        <fullName evidence="11">Response regulator transcription factor</fullName>
    </submittedName>
</protein>
<dbReference type="SUPFAM" id="SSF46894">
    <property type="entry name" value="C-terminal effector domain of the bipartite response regulators"/>
    <property type="match status" value="1"/>
</dbReference>
<keyword evidence="2" id="KW-0597">Phosphoprotein</keyword>
<comment type="subcellular location">
    <subcellularLocation>
        <location evidence="1">Cytoplasm</location>
    </subcellularLocation>
</comment>
<evidence type="ECO:0000256" key="5">
    <source>
        <dbReference type="ARBA" id="ARBA00023125"/>
    </source>
</evidence>
<dbReference type="SMART" id="SM00862">
    <property type="entry name" value="Trans_reg_C"/>
    <property type="match status" value="1"/>
</dbReference>
<evidence type="ECO:0000256" key="6">
    <source>
        <dbReference type="ARBA" id="ARBA00023163"/>
    </source>
</evidence>
<evidence type="ECO:0000259" key="9">
    <source>
        <dbReference type="PROSITE" id="PS50110"/>
    </source>
</evidence>
<dbReference type="PANTHER" id="PTHR48111:SF40">
    <property type="entry name" value="PHOSPHATE REGULON TRANSCRIPTIONAL REGULATORY PROTEIN PHOB"/>
    <property type="match status" value="1"/>
</dbReference>
<dbReference type="EMBL" id="JBHRRZ010000001">
    <property type="protein sequence ID" value="MFC2946773.1"/>
    <property type="molecule type" value="Genomic_DNA"/>
</dbReference>
<dbReference type="Gene3D" id="1.10.10.10">
    <property type="entry name" value="Winged helix-like DNA-binding domain superfamily/Winged helix DNA-binding domain"/>
    <property type="match status" value="1"/>
</dbReference>
<gene>
    <name evidence="11" type="ORF">ACFODW_00135</name>
</gene>
<dbReference type="InterPro" id="IPR016032">
    <property type="entry name" value="Sig_transdc_resp-reg_C-effctor"/>
</dbReference>
<keyword evidence="5 8" id="KW-0238">DNA-binding</keyword>
<dbReference type="InterPro" id="IPR001867">
    <property type="entry name" value="OmpR/PhoB-type_DNA-bd"/>
</dbReference>
<dbReference type="InterPro" id="IPR011006">
    <property type="entry name" value="CheY-like_superfamily"/>
</dbReference>
<organism evidence="11 12">
    <name type="scientific">Virgibacillus sediminis</name>
    <dbReference type="NCBI Taxonomy" id="202260"/>
    <lineage>
        <taxon>Bacteria</taxon>
        <taxon>Bacillati</taxon>
        <taxon>Bacillota</taxon>
        <taxon>Bacilli</taxon>
        <taxon>Bacillales</taxon>
        <taxon>Bacillaceae</taxon>
        <taxon>Virgibacillus</taxon>
    </lineage>
</organism>
<dbReference type="InterPro" id="IPR001789">
    <property type="entry name" value="Sig_transdc_resp-reg_receiver"/>
</dbReference>
<dbReference type="PROSITE" id="PS50110">
    <property type="entry name" value="RESPONSE_REGULATORY"/>
    <property type="match status" value="1"/>
</dbReference>
<dbReference type="CDD" id="cd00383">
    <property type="entry name" value="trans_reg_C"/>
    <property type="match status" value="1"/>
</dbReference>
<feature type="domain" description="OmpR/PhoB-type" evidence="10">
    <location>
        <begin position="134"/>
        <end position="230"/>
    </location>
</feature>
<keyword evidence="12" id="KW-1185">Reference proteome</keyword>
<comment type="caution">
    <text evidence="11">The sequence shown here is derived from an EMBL/GenBank/DDBJ whole genome shotgun (WGS) entry which is preliminary data.</text>
</comment>
<comment type="caution">
    <text evidence="7">Lacks conserved residue(s) required for the propagation of feature annotation.</text>
</comment>
<dbReference type="RefSeq" id="WP_390301080.1">
    <property type="nucleotide sequence ID" value="NZ_JBHRRZ010000001.1"/>
</dbReference>
<evidence type="ECO:0000256" key="7">
    <source>
        <dbReference type="PROSITE-ProRule" id="PRU00169"/>
    </source>
</evidence>
<dbReference type="Proteomes" id="UP001595387">
    <property type="component" value="Unassembled WGS sequence"/>
</dbReference>
<evidence type="ECO:0000313" key="11">
    <source>
        <dbReference type="EMBL" id="MFC2946773.1"/>
    </source>
</evidence>
<dbReference type="SUPFAM" id="SSF52172">
    <property type="entry name" value="CheY-like"/>
    <property type="match status" value="1"/>
</dbReference>
<keyword evidence="4" id="KW-0805">Transcription regulation</keyword>
<sequence length="234" mass="27283">MGNRILIIEESPHLINLLREALGETIYDYVWFENKDLFLHEMTAANFRLIVIRSDSRDSEEIMDLFNIVRKQDVQVPIMAIQPGAEDFTVALALELGIDDFVVDINRHKEIIVRVRKLLRRYNVSTSALRNYNGEVVDAGRLKILPNNYKIIIDNEARELSPQEMKLLCHLYNYKGKVFRRKELVSFLGNDLSTRAIDAYISVLRRKIEPDRNNPMFIRTKSRAGYVFDIPPED</sequence>
<evidence type="ECO:0000256" key="2">
    <source>
        <dbReference type="ARBA" id="ARBA00022553"/>
    </source>
</evidence>
<keyword evidence="6" id="KW-0804">Transcription</keyword>
<evidence type="ECO:0000313" key="12">
    <source>
        <dbReference type="Proteomes" id="UP001595387"/>
    </source>
</evidence>
<feature type="DNA-binding region" description="OmpR/PhoB-type" evidence="8">
    <location>
        <begin position="134"/>
        <end position="230"/>
    </location>
</feature>
<reference evidence="12" key="1">
    <citation type="journal article" date="2019" name="Int. J. Syst. Evol. Microbiol.">
        <title>The Global Catalogue of Microorganisms (GCM) 10K type strain sequencing project: providing services to taxonomists for standard genome sequencing and annotation.</title>
        <authorList>
            <consortium name="The Broad Institute Genomics Platform"/>
            <consortium name="The Broad Institute Genome Sequencing Center for Infectious Disease"/>
            <person name="Wu L."/>
            <person name="Ma J."/>
        </authorList>
    </citation>
    <scope>NUCLEOTIDE SEQUENCE [LARGE SCALE GENOMIC DNA]</scope>
    <source>
        <strain evidence="12">KCTC 13193</strain>
    </source>
</reference>
<dbReference type="InterPro" id="IPR039420">
    <property type="entry name" value="WalR-like"/>
</dbReference>
<evidence type="ECO:0000259" key="10">
    <source>
        <dbReference type="PROSITE" id="PS51755"/>
    </source>
</evidence>
<dbReference type="Pfam" id="PF00486">
    <property type="entry name" value="Trans_reg_C"/>
    <property type="match status" value="1"/>
</dbReference>
<dbReference type="PROSITE" id="PS51755">
    <property type="entry name" value="OMPR_PHOB"/>
    <property type="match status" value="1"/>
</dbReference>
<name>A0ABV7A1F8_9BACI</name>
<dbReference type="PANTHER" id="PTHR48111">
    <property type="entry name" value="REGULATOR OF RPOS"/>
    <property type="match status" value="1"/>
</dbReference>
<evidence type="ECO:0000256" key="4">
    <source>
        <dbReference type="ARBA" id="ARBA00023015"/>
    </source>
</evidence>
<evidence type="ECO:0000256" key="8">
    <source>
        <dbReference type="PROSITE-ProRule" id="PRU01091"/>
    </source>
</evidence>
<dbReference type="InterPro" id="IPR036388">
    <property type="entry name" value="WH-like_DNA-bd_sf"/>
</dbReference>
<evidence type="ECO:0000256" key="3">
    <source>
        <dbReference type="ARBA" id="ARBA00023012"/>
    </source>
</evidence>
<evidence type="ECO:0000256" key="1">
    <source>
        <dbReference type="ARBA" id="ARBA00004496"/>
    </source>
</evidence>